<dbReference type="Proteomes" id="UP000283709">
    <property type="component" value="Unassembled WGS sequence"/>
</dbReference>
<dbReference type="PANTHER" id="PTHR36933:SF1">
    <property type="entry name" value="SLL0788 PROTEIN"/>
    <property type="match status" value="1"/>
</dbReference>
<evidence type="ECO:0000313" key="5">
    <source>
        <dbReference type="Proteomes" id="UP000283709"/>
    </source>
</evidence>
<evidence type="ECO:0000313" key="4">
    <source>
        <dbReference type="EMBL" id="RKF35725.1"/>
    </source>
</evidence>
<dbReference type="PANTHER" id="PTHR36933">
    <property type="entry name" value="SLL0788 PROTEIN"/>
    <property type="match status" value="1"/>
</dbReference>
<feature type="region of interest" description="Disordered" evidence="1">
    <location>
        <begin position="31"/>
        <end position="69"/>
    </location>
</feature>
<name>A0A3R7IIX2_9BURK</name>
<dbReference type="RefSeq" id="WP_120348060.1">
    <property type="nucleotide sequence ID" value="NZ_MCAS01000045.1"/>
</dbReference>
<accession>A0A3R7IIX2</accession>
<proteinExistence type="predicted"/>
<feature type="compositionally biased region" description="Low complexity" evidence="1">
    <location>
        <begin position="39"/>
        <end position="52"/>
    </location>
</feature>
<dbReference type="InterPro" id="IPR005183">
    <property type="entry name" value="DUF305_CopM-like"/>
</dbReference>
<evidence type="ECO:0000256" key="1">
    <source>
        <dbReference type="SAM" id="MobiDB-lite"/>
    </source>
</evidence>
<dbReference type="EMBL" id="MCAS01000045">
    <property type="protein sequence ID" value="RKF35725.1"/>
    <property type="molecule type" value="Genomic_DNA"/>
</dbReference>
<dbReference type="OrthoDB" id="8603558at2"/>
<dbReference type="AlphaFoldDB" id="A0A3R7IIX2"/>
<keyword evidence="2" id="KW-0732">Signal</keyword>
<dbReference type="Gene3D" id="1.20.1260.10">
    <property type="match status" value="1"/>
</dbReference>
<evidence type="ECO:0000259" key="3">
    <source>
        <dbReference type="Pfam" id="PF03713"/>
    </source>
</evidence>
<comment type="caution">
    <text evidence="4">The sequence shown here is derived from an EMBL/GenBank/DDBJ whole genome shotgun (WGS) entry which is preliminary data.</text>
</comment>
<gene>
    <name evidence="4" type="ORF">BCY88_08775</name>
</gene>
<evidence type="ECO:0000256" key="2">
    <source>
        <dbReference type="SAM" id="SignalP"/>
    </source>
</evidence>
<feature type="domain" description="DUF305" evidence="3">
    <location>
        <begin position="27"/>
        <end position="125"/>
    </location>
</feature>
<dbReference type="InterPro" id="IPR012347">
    <property type="entry name" value="Ferritin-like"/>
</dbReference>
<feature type="chain" id="PRO_5018553823" evidence="2">
    <location>
        <begin position="28"/>
        <end position="132"/>
    </location>
</feature>
<sequence>MKGFFAIRVAFTCATAALSIAALPAHAQQSASMPGMNMSSSAGTGSSPSTPAFKKADEKMMQEMSAPPYGGNTDKDFVAHMIPHHQGAIDMAKVGFKYGKDPDMKRLARSIAKVQNEEIAYMKKWQTRHAGE</sequence>
<reference evidence="4 5" key="1">
    <citation type="submission" date="2016-07" db="EMBL/GenBank/DDBJ databases">
        <title>Genome analysis of Burkholderia fungorum ES3-20.</title>
        <authorList>
            <person name="Xu D."/>
            <person name="Yao R."/>
            <person name="Zheng S."/>
        </authorList>
    </citation>
    <scope>NUCLEOTIDE SEQUENCE [LARGE SCALE GENOMIC DNA]</scope>
    <source>
        <strain evidence="4 5">ES3-20</strain>
    </source>
</reference>
<protein>
    <submittedName>
        <fullName evidence="4">DUF305 domain-containing protein</fullName>
    </submittedName>
</protein>
<organism evidence="4 5">
    <name type="scientific">Paraburkholderia fungorum</name>
    <dbReference type="NCBI Taxonomy" id="134537"/>
    <lineage>
        <taxon>Bacteria</taxon>
        <taxon>Pseudomonadati</taxon>
        <taxon>Pseudomonadota</taxon>
        <taxon>Betaproteobacteria</taxon>
        <taxon>Burkholderiales</taxon>
        <taxon>Burkholderiaceae</taxon>
        <taxon>Paraburkholderia</taxon>
    </lineage>
</organism>
<dbReference type="Pfam" id="PF03713">
    <property type="entry name" value="DUF305"/>
    <property type="match status" value="1"/>
</dbReference>
<feature type="signal peptide" evidence="2">
    <location>
        <begin position="1"/>
        <end position="27"/>
    </location>
</feature>